<keyword evidence="2" id="KW-0812">Transmembrane</keyword>
<evidence type="ECO:0000313" key="5">
    <source>
        <dbReference type="Proteomes" id="UP001598251"/>
    </source>
</evidence>
<dbReference type="EMBL" id="JBHXOF010000035">
    <property type="protein sequence ID" value="MFD4217650.1"/>
    <property type="molecule type" value="Genomic_DNA"/>
</dbReference>
<evidence type="ECO:0000313" key="4">
    <source>
        <dbReference type="EMBL" id="MFD4217650.1"/>
    </source>
</evidence>
<feature type="region of interest" description="Disordered" evidence="1">
    <location>
        <begin position="393"/>
        <end position="457"/>
    </location>
</feature>
<feature type="transmembrane region" description="Helical" evidence="2">
    <location>
        <begin position="153"/>
        <end position="173"/>
    </location>
</feature>
<feature type="compositionally biased region" description="Gly residues" evidence="1">
    <location>
        <begin position="393"/>
        <end position="406"/>
    </location>
</feature>
<feature type="signal peptide" evidence="3">
    <location>
        <begin position="1"/>
        <end position="30"/>
    </location>
</feature>
<protein>
    <submittedName>
        <fullName evidence="4">Uncharacterized protein</fullName>
    </submittedName>
</protein>
<evidence type="ECO:0000256" key="2">
    <source>
        <dbReference type="SAM" id="Phobius"/>
    </source>
</evidence>
<feature type="transmembrane region" description="Helical" evidence="2">
    <location>
        <begin position="249"/>
        <end position="271"/>
    </location>
</feature>
<feature type="transmembrane region" description="Helical" evidence="2">
    <location>
        <begin position="194"/>
        <end position="214"/>
    </location>
</feature>
<feature type="transmembrane region" description="Helical" evidence="2">
    <location>
        <begin position="303"/>
        <end position="325"/>
    </location>
</feature>
<dbReference type="InterPro" id="IPR045782">
    <property type="entry name" value="TrbL_3"/>
</dbReference>
<dbReference type="Pfam" id="PF19590">
    <property type="entry name" value="TrbL_3"/>
    <property type="match status" value="1"/>
</dbReference>
<feature type="compositionally biased region" description="Polar residues" evidence="1">
    <location>
        <begin position="437"/>
        <end position="447"/>
    </location>
</feature>
<feature type="transmembrane region" description="Helical" evidence="2">
    <location>
        <begin position="337"/>
        <end position="358"/>
    </location>
</feature>
<keyword evidence="5" id="KW-1185">Reference proteome</keyword>
<dbReference type="Proteomes" id="UP001598251">
    <property type="component" value="Unassembled WGS sequence"/>
</dbReference>
<feature type="compositionally biased region" description="Low complexity" evidence="1">
    <location>
        <begin position="448"/>
        <end position="457"/>
    </location>
</feature>
<comment type="caution">
    <text evidence="4">The sequence shown here is derived from an EMBL/GenBank/DDBJ whole genome shotgun (WGS) entry which is preliminary data.</text>
</comment>
<feature type="chain" id="PRO_5047266938" evidence="3">
    <location>
        <begin position="31"/>
        <end position="521"/>
    </location>
</feature>
<organism evidence="4 5">
    <name type="scientific">Streptomyces sindenensis</name>
    <dbReference type="NCBI Taxonomy" id="67363"/>
    <lineage>
        <taxon>Bacteria</taxon>
        <taxon>Bacillati</taxon>
        <taxon>Actinomycetota</taxon>
        <taxon>Actinomycetes</taxon>
        <taxon>Kitasatosporales</taxon>
        <taxon>Streptomycetaceae</taxon>
        <taxon>Streptomyces</taxon>
    </lineage>
</organism>
<sequence>MTTRPFAPRLVALVGTLFVLLGLAAGPAAAMPSQPKAAALASAPQTVPAWDWIGTIKCGSQFLPNAPKTPGGAIECVKMAVKGVEKGTDLAKEGASEATKALANTVIGDAAKSLAEFAAEFMRVTFGWWLMTDSVQVKDSGVLGDPDDPTKSLSLHVLMVGIGAGIATILVMFQGIKMIIQRKGAPLAQIIQGLLVNLVVSAAGVGIIDALLIASDQLTKAILYVGFGGGTDIPARMASVMLPAIGNPMGLLIVALIALIVGGIQVVMLFLRQAAIPIQALLLPIAGAGQVGGESSRQWLPRLFTAIMVIITYKPMAALIISVGFTEMANGNGIIDFVRGVVTLVLSVIALKSLLALFAPLGMSMGNAVAAGGGLGGALSMVGGAMASQMGGAGGDGGSGGGGGSGSSAASHAADMERNGPASGGGGGDDSSEGSSAIQQASGSIPQQGGSTAAAGGESAAAAEGATAAAGAGQAAAAGGSTAAASTATAAAGGPVGIALVAAEAGKQAVNKAGGTVGGTE</sequence>
<keyword evidence="3" id="KW-0732">Signal</keyword>
<name>A0ABW6ERZ2_9ACTN</name>
<keyword evidence="2" id="KW-1133">Transmembrane helix</keyword>
<accession>A0ABW6ERZ2</accession>
<dbReference type="RefSeq" id="WP_351460983.1">
    <property type="nucleotide sequence ID" value="NZ_JBHXOF010000035.1"/>
</dbReference>
<evidence type="ECO:0000256" key="3">
    <source>
        <dbReference type="SAM" id="SignalP"/>
    </source>
</evidence>
<proteinExistence type="predicted"/>
<keyword evidence="2" id="KW-0472">Membrane</keyword>
<gene>
    <name evidence="4" type="ORF">ACFWSS_32770</name>
</gene>
<reference evidence="4 5" key="1">
    <citation type="submission" date="2024-09" db="EMBL/GenBank/DDBJ databases">
        <title>The Natural Products Discovery Center: Release of the First 8490 Sequenced Strains for Exploring Actinobacteria Biosynthetic Diversity.</title>
        <authorList>
            <person name="Kalkreuter E."/>
            <person name="Kautsar S.A."/>
            <person name="Yang D."/>
            <person name="Bader C.D."/>
            <person name="Teijaro C.N."/>
            <person name="Fluegel L."/>
            <person name="Davis C.M."/>
            <person name="Simpson J.R."/>
            <person name="Lauterbach L."/>
            <person name="Steele A.D."/>
            <person name="Gui C."/>
            <person name="Meng S."/>
            <person name="Li G."/>
            <person name="Viehrig K."/>
            <person name="Ye F."/>
            <person name="Su P."/>
            <person name="Kiefer A.F."/>
            <person name="Nichols A."/>
            <person name="Cepeda A.J."/>
            <person name="Yan W."/>
            <person name="Fan B."/>
            <person name="Jiang Y."/>
            <person name="Adhikari A."/>
            <person name="Zheng C.-J."/>
            <person name="Schuster L."/>
            <person name="Cowan T.M."/>
            <person name="Smanski M.J."/>
            <person name="Chevrette M.G."/>
            <person name="De Carvalho L.P.S."/>
            <person name="Shen B."/>
        </authorList>
    </citation>
    <scope>NUCLEOTIDE SEQUENCE [LARGE SCALE GENOMIC DNA]</scope>
    <source>
        <strain evidence="4 5">NPDC058546</strain>
    </source>
</reference>
<evidence type="ECO:0000256" key="1">
    <source>
        <dbReference type="SAM" id="MobiDB-lite"/>
    </source>
</evidence>